<protein>
    <submittedName>
        <fullName evidence="1">Uncharacterized protein</fullName>
    </submittedName>
</protein>
<dbReference type="AlphaFoldDB" id="A0A8S9K0R2"/>
<organism evidence="1">
    <name type="scientific">Brassica cretica</name>
    <name type="common">Mustard</name>
    <dbReference type="NCBI Taxonomy" id="69181"/>
    <lineage>
        <taxon>Eukaryota</taxon>
        <taxon>Viridiplantae</taxon>
        <taxon>Streptophyta</taxon>
        <taxon>Embryophyta</taxon>
        <taxon>Tracheophyta</taxon>
        <taxon>Spermatophyta</taxon>
        <taxon>Magnoliopsida</taxon>
        <taxon>eudicotyledons</taxon>
        <taxon>Gunneridae</taxon>
        <taxon>Pentapetalae</taxon>
        <taxon>rosids</taxon>
        <taxon>malvids</taxon>
        <taxon>Brassicales</taxon>
        <taxon>Brassicaceae</taxon>
        <taxon>Brassiceae</taxon>
        <taxon>Brassica</taxon>
    </lineage>
</organism>
<dbReference type="Gene3D" id="1.20.58.80">
    <property type="entry name" value="Phosphotransferase system, lactose/cellobiose-type IIA subunit"/>
    <property type="match status" value="1"/>
</dbReference>
<proteinExistence type="predicted"/>
<comment type="caution">
    <text evidence="1">The sequence shown here is derived from an EMBL/GenBank/DDBJ whole genome shotgun (WGS) entry which is preliminary data.</text>
</comment>
<reference evidence="1" key="1">
    <citation type="submission" date="2019-12" db="EMBL/GenBank/DDBJ databases">
        <title>Genome sequencing and annotation of Brassica cretica.</title>
        <authorList>
            <person name="Studholme D.J."/>
            <person name="Sarris P.F."/>
        </authorList>
    </citation>
    <scope>NUCLEOTIDE SEQUENCE</scope>
    <source>
        <strain evidence="1">PFS-102/07</strain>
        <tissue evidence="1">Leaf</tissue>
    </source>
</reference>
<sequence>MKIDLNKVARKIEVDNRIPLRNYYRIADNLLRQGRDFKMLENFVVQEDIALIRSLAISRTTHQDEEVYTEPSITALQAFAWKIKAPQKMCHLILQLITGHVAVMRNLTRRHMRCDTIPLDLGFKVPAMKRSVVEKKRLWRKLGEEERAAVLLMTLSCG</sequence>
<dbReference type="EMBL" id="QGKY02000246">
    <property type="protein sequence ID" value="KAF2587448.1"/>
    <property type="molecule type" value="Genomic_DNA"/>
</dbReference>
<evidence type="ECO:0000313" key="1">
    <source>
        <dbReference type="EMBL" id="KAF2587448.1"/>
    </source>
</evidence>
<gene>
    <name evidence="1" type="ORF">F2Q70_00035388</name>
</gene>
<accession>A0A8S9K0R2</accession>
<name>A0A8S9K0R2_BRACR</name>